<dbReference type="AlphaFoldDB" id="A0AAD6CRD3"/>
<reference evidence="3 4" key="1">
    <citation type="journal article" date="2023" name="IMA Fungus">
        <title>Comparative genomic study of the Penicillium genus elucidates a diverse pangenome and 15 lateral gene transfer events.</title>
        <authorList>
            <person name="Petersen C."/>
            <person name="Sorensen T."/>
            <person name="Nielsen M.R."/>
            <person name="Sondergaard T.E."/>
            <person name="Sorensen J.L."/>
            <person name="Fitzpatrick D.A."/>
            <person name="Frisvad J.C."/>
            <person name="Nielsen K.L."/>
        </authorList>
    </citation>
    <scope>NUCLEOTIDE SEQUENCE [LARGE SCALE GENOMIC DNA]</scope>
    <source>
        <strain evidence="3 4">IBT 35679</strain>
    </source>
</reference>
<evidence type="ECO:0000256" key="2">
    <source>
        <dbReference type="SAM" id="SignalP"/>
    </source>
</evidence>
<feature type="transmembrane region" description="Helical" evidence="1">
    <location>
        <begin position="27"/>
        <end position="52"/>
    </location>
</feature>
<dbReference type="Proteomes" id="UP001220324">
    <property type="component" value="Unassembled WGS sequence"/>
</dbReference>
<evidence type="ECO:0000313" key="4">
    <source>
        <dbReference type="Proteomes" id="UP001220324"/>
    </source>
</evidence>
<sequence length="119" mass="12911">MTVLVIMTGFQFVMASSHLQAFPSVPAIIYICLAIVNIAVPYAGYVALSTLFSQFRVVKGLPKALACLQTYEVILYKVSAIALYFFVGNDIATPVLGSVGKLFRKVSTTHKFAMPTVTV</sequence>
<comment type="caution">
    <text evidence="3">The sequence shown here is derived from an EMBL/GenBank/DDBJ whole genome shotgun (WGS) entry which is preliminary data.</text>
</comment>
<keyword evidence="1" id="KW-0812">Transmembrane</keyword>
<evidence type="ECO:0000313" key="3">
    <source>
        <dbReference type="EMBL" id="KAJ5533648.1"/>
    </source>
</evidence>
<proteinExistence type="predicted"/>
<keyword evidence="4" id="KW-1185">Reference proteome</keyword>
<feature type="signal peptide" evidence="2">
    <location>
        <begin position="1"/>
        <end position="15"/>
    </location>
</feature>
<dbReference type="EMBL" id="JAQIZZ010000007">
    <property type="protein sequence ID" value="KAJ5533648.1"/>
    <property type="molecule type" value="Genomic_DNA"/>
</dbReference>
<keyword evidence="1" id="KW-0472">Membrane</keyword>
<organism evidence="3 4">
    <name type="scientific">Penicillium frequentans</name>
    <dbReference type="NCBI Taxonomy" id="3151616"/>
    <lineage>
        <taxon>Eukaryota</taxon>
        <taxon>Fungi</taxon>
        <taxon>Dikarya</taxon>
        <taxon>Ascomycota</taxon>
        <taxon>Pezizomycotina</taxon>
        <taxon>Eurotiomycetes</taxon>
        <taxon>Eurotiomycetidae</taxon>
        <taxon>Eurotiales</taxon>
        <taxon>Aspergillaceae</taxon>
        <taxon>Penicillium</taxon>
    </lineage>
</organism>
<evidence type="ECO:0000256" key="1">
    <source>
        <dbReference type="SAM" id="Phobius"/>
    </source>
</evidence>
<gene>
    <name evidence="3" type="ORF">N7494_010200</name>
</gene>
<protein>
    <submittedName>
        <fullName evidence="3">Uncharacterized protein</fullName>
    </submittedName>
</protein>
<feature type="chain" id="PRO_5041958458" evidence="2">
    <location>
        <begin position="16"/>
        <end position="119"/>
    </location>
</feature>
<name>A0AAD6CRD3_9EURO</name>
<keyword evidence="2" id="KW-0732">Signal</keyword>
<keyword evidence="1" id="KW-1133">Transmembrane helix</keyword>
<accession>A0AAD6CRD3</accession>